<reference evidence="11 12" key="1">
    <citation type="journal article" date="2014" name="Nat. Commun.">
        <title>Multiple recent horizontal transfers of a large genomic region in cheese making fungi.</title>
        <authorList>
            <person name="Cheeseman K."/>
            <person name="Ropars J."/>
            <person name="Renault P."/>
            <person name="Dupont J."/>
            <person name="Gouzy J."/>
            <person name="Branca A."/>
            <person name="Abraham A.L."/>
            <person name="Ceppi M."/>
            <person name="Conseiller E."/>
            <person name="Debuchy R."/>
            <person name="Malagnac F."/>
            <person name="Goarin A."/>
            <person name="Silar P."/>
            <person name="Lacoste S."/>
            <person name="Sallet E."/>
            <person name="Bensimon A."/>
            <person name="Giraud T."/>
            <person name="Brygoo Y."/>
        </authorList>
    </citation>
    <scope>NUCLEOTIDE SEQUENCE [LARGE SCALE GENOMIC DNA]</scope>
    <source>
        <strain evidence="12">FM 013</strain>
    </source>
</reference>
<dbReference type="InterPro" id="IPR000172">
    <property type="entry name" value="GMC_OxRdtase_N"/>
</dbReference>
<evidence type="ECO:0000256" key="8">
    <source>
        <dbReference type="ARBA" id="ARBA00023002"/>
    </source>
</evidence>
<comment type="subcellular location">
    <subcellularLocation>
        <location evidence="2">Cell envelope</location>
    </subcellularLocation>
    <subcellularLocation>
        <location evidence="3">Cytoplasm</location>
    </subcellularLocation>
</comment>
<dbReference type="Pfam" id="PF00732">
    <property type="entry name" value="GMC_oxred_N"/>
    <property type="match status" value="1"/>
</dbReference>
<evidence type="ECO:0000256" key="3">
    <source>
        <dbReference type="ARBA" id="ARBA00004496"/>
    </source>
</evidence>
<sequence length="503" mass="54976">MAGQDITTDLLIIGSGPVGATYARKIAELSANSQKKPKITMLSLDGRYEALTAPLTCATPEPHQTELPGKYRPEDWGTLMKEAKELIDVNNTAFDETSLRQAIVKETLAKSFEGRQVESLPLACKTDPTDGSARWSTVSTILGDLIDLKSSKAEQFELLCDHLCTKLVFQDPSNEDNNQIAHAIVKDLEQGREKKVTARYYVICGGGIKTPQLLFSSGCEQSGSSDRLPALGRYLMDRKSALCQVILKKDLTDAVPKANSKVWQGLINEHKQKHPEDNISIPKSDPEPQVALPFSEERPWYTEIHRDPTLSNSEGNSQSTMFGGNPALPNSQWNSQSTMFGGNPASSSTPSSTIDQRVVLHLQSFGYSTPNAANCLQFRTDIVDRWGMPMYEARFEQNTEDNERAHKMMSDMTEVAARLGSYMPGATPQFGGLDKAPDGYGTTRVGSTKDDSCVDANFCVHNSTNLYLGGNSVIPTGFAGNPILTTIGFAIKGASDLYKKMAN</sequence>
<dbReference type="Gene3D" id="3.50.50.60">
    <property type="entry name" value="FAD/NAD(P)-binding domain"/>
    <property type="match status" value="2"/>
</dbReference>
<dbReference type="PANTHER" id="PTHR42784:SF1">
    <property type="entry name" value="PYRANOSE 2-OXIDASE"/>
    <property type="match status" value="1"/>
</dbReference>
<protein>
    <submittedName>
        <fullName evidence="11">Glucose-methanol-choline oxidoreductase</fullName>
    </submittedName>
</protein>
<feature type="domain" description="Glucose-methanol-choline oxidoreductase C-terminal" evidence="10">
    <location>
        <begin position="378"/>
        <end position="490"/>
    </location>
</feature>
<evidence type="ECO:0000259" key="10">
    <source>
        <dbReference type="Pfam" id="PF05199"/>
    </source>
</evidence>
<feature type="domain" description="Glucose-methanol-choline oxidoreductase N-terminal" evidence="9">
    <location>
        <begin position="124"/>
        <end position="236"/>
    </location>
</feature>
<dbReference type="InterPro" id="IPR036188">
    <property type="entry name" value="FAD/NAD-bd_sf"/>
</dbReference>
<keyword evidence="6" id="KW-0285">Flavoprotein</keyword>
<evidence type="ECO:0000256" key="1">
    <source>
        <dbReference type="ARBA" id="ARBA00001974"/>
    </source>
</evidence>
<dbReference type="EMBL" id="HG793136">
    <property type="protein sequence ID" value="CRL19327.1"/>
    <property type="molecule type" value="Genomic_DNA"/>
</dbReference>
<dbReference type="SUPFAM" id="SSF54373">
    <property type="entry name" value="FAD-linked reductases, C-terminal domain"/>
    <property type="match status" value="1"/>
</dbReference>
<evidence type="ECO:0000256" key="5">
    <source>
        <dbReference type="ARBA" id="ARBA00022490"/>
    </source>
</evidence>
<evidence type="ECO:0000313" key="12">
    <source>
        <dbReference type="Proteomes" id="UP000053732"/>
    </source>
</evidence>
<dbReference type="GO" id="GO:0016614">
    <property type="term" value="F:oxidoreductase activity, acting on CH-OH group of donors"/>
    <property type="evidence" value="ECO:0007669"/>
    <property type="project" value="InterPro"/>
</dbReference>
<dbReference type="GO" id="GO:0050660">
    <property type="term" value="F:flavin adenine dinucleotide binding"/>
    <property type="evidence" value="ECO:0007669"/>
    <property type="project" value="InterPro"/>
</dbReference>
<dbReference type="GO" id="GO:0005737">
    <property type="term" value="C:cytoplasm"/>
    <property type="evidence" value="ECO:0007669"/>
    <property type="project" value="UniProtKB-SubCell"/>
</dbReference>
<comment type="cofactor">
    <cofactor evidence="1">
        <name>FAD</name>
        <dbReference type="ChEBI" id="CHEBI:57692"/>
    </cofactor>
</comment>
<proteinExistence type="inferred from homology"/>
<dbReference type="SUPFAM" id="SSF51905">
    <property type="entry name" value="FAD/NAD(P)-binding domain"/>
    <property type="match status" value="1"/>
</dbReference>
<dbReference type="Pfam" id="PF05199">
    <property type="entry name" value="GMC_oxred_C"/>
    <property type="match status" value="1"/>
</dbReference>
<evidence type="ECO:0000256" key="4">
    <source>
        <dbReference type="ARBA" id="ARBA00010790"/>
    </source>
</evidence>
<dbReference type="InterPro" id="IPR051473">
    <property type="entry name" value="P2Ox-like"/>
</dbReference>
<name>A0A0G4NZ48_PENC3</name>
<keyword evidence="12" id="KW-1185">Reference proteome</keyword>
<organism evidence="11 12">
    <name type="scientific">Penicillium camemberti (strain FM 013)</name>
    <dbReference type="NCBI Taxonomy" id="1429867"/>
    <lineage>
        <taxon>Eukaryota</taxon>
        <taxon>Fungi</taxon>
        <taxon>Dikarya</taxon>
        <taxon>Ascomycota</taxon>
        <taxon>Pezizomycotina</taxon>
        <taxon>Eurotiomycetes</taxon>
        <taxon>Eurotiomycetidae</taxon>
        <taxon>Eurotiales</taxon>
        <taxon>Aspergillaceae</taxon>
        <taxon>Penicillium</taxon>
    </lineage>
</organism>
<dbReference type="PANTHER" id="PTHR42784">
    <property type="entry name" value="PYRANOSE 2-OXIDASE"/>
    <property type="match status" value="1"/>
</dbReference>
<dbReference type="InterPro" id="IPR007867">
    <property type="entry name" value="GMC_OxRtase_C"/>
</dbReference>
<comment type="similarity">
    <text evidence="4">Belongs to the GMC oxidoreductase family.</text>
</comment>
<dbReference type="STRING" id="1429867.A0A0G4NZ48"/>
<evidence type="ECO:0000313" key="11">
    <source>
        <dbReference type="EMBL" id="CRL19327.1"/>
    </source>
</evidence>
<evidence type="ECO:0000256" key="2">
    <source>
        <dbReference type="ARBA" id="ARBA00004196"/>
    </source>
</evidence>
<evidence type="ECO:0000256" key="6">
    <source>
        <dbReference type="ARBA" id="ARBA00022630"/>
    </source>
</evidence>
<evidence type="ECO:0000256" key="7">
    <source>
        <dbReference type="ARBA" id="ARBA00022827"/>
    </source>
</evidence>
<keyword evidence="5" id="KW-0963">Cytoplasm</keyword>
<keyword evidence="7" id="KW-0274">FAD</keyword>
<keyword evidence="8" id="KW-0560">Oxidoreductase</keyword>
<evidence type="ECO:0000259" key="9">
    <source>
        <dbReference type="Pfam" id="PF00732"/>
    </source>
</evidence>
<accession>A0A0G4NZ48</accession>
<dbReference type="Proteomes" id="UP000053732">
    <property type="component" value="Unassembled WGS sequence"/>
</dbReference>
<dbReference type="AlphaFoldDB" id="A0A0G4NZ48"/>
<gene>
    <name evidence="11" type="ORF">PCAMFM013_S003g000118</name>
</gene>